<dbReference type="Proteomes" id="UP001501411">
    <property type="component" value="Unassembled WGS sequence"/>
</dbReference>
<evidence type="ECO:0000313" key="2">
    <source>
        <dbReference type="Proteomes" id="UP001501411"/>
    </source>
</evidence>
<comment type="caution">
    <text evidence="1">The sequence shown here is derived from an EMBL/GenBank/DDBJ whole genome shotgun (WGS) entry which is preliminary data.</text>
</comment>
<keyword evidence="2" id="KW-1185">Reference proteome</keyword>
<dbReference type="InterPro" id="IPR019734">
    <property type="entry name" value="TPR_rpt"/>
</dbReference>
<dbReference type="EMBL" id="BAABIQ010000039">
    <property type="protein sequence ID" value="GAA4798662.1"/>
    <property type="molecule type" value="Genomic_DNA"/>
</dbReference>
<dbReference type="SMART" id="SM00028">
    <property type="entry name" value="TPR"/>
    <property type="match status" value="3"/>
</dbReference>
<evidence type="ECO:0000313" key="1">
    <source>
        <dbReference type="EMBL" id="GAA4798662.1"/>
    </source>
</evidence>
<sequence>MKSLLMILIAFLIPIQAIRAQSYQHKADSLQTRLGHTSSDTARIVLMGDLAVIYARMSDKKQAYPLAYKALHIAQKQAYPYYTAVAHYRLANVHLLSFAVDSAITHYNITRQLLETNREKASIQLYAHATANLAQAYLDKGYAERGTELLLTALPLLEKIGDTIPYAIGLHNLAAAFLTLKDYNKAHTYLLKDIALTEHTEDDPGSKAQSYLSGTLLMYHMDSTARAKYFLDKAEQQLIILGKDRL</sequence>
<dbReference type="SUPFAM" id="SSF48452">
    <property type="entry name" value="TPR-like"/>
    <property type="match status" value="1"/>
</dbReference>
<protein>
    <recommendedName>
        <fullName evidence="3">Tetratricopeptide repeat protein</fullName>
    </recommendedName>
</protein>
<organism evidence="1 2">
    <name type="scientific">Olivibacter ginsenosidimutans</name>
    <dbReference type="NCBI Taxonomy" id="1176537"/>
    <lineage>
        <taxon>Bacteria</taxon>
        <taxon>Pseudomonadati</taxon>
        <taxon>Bacteroidota</taxon>
        <taxon>Sphingobacteriia</taxon>
        <taxon>Sphingobacteriales</taxon>
        <taxon>Sphingobacteriaceae</taxon>
        <taxon>Olivibacter</taxon>
    </lineage>
</organism>
<gene>
    <name evidence="1" type="ORF">GCM10023231_29310</name>
</gene>
<accession>A0ABP9BPK6</accession>
<reference evidence="2" key="1">
    <citation type="journal article" date="2019" name="Int. J. Syst. Evol. Microbiol.">
        <title>The Global Catalogue of Microorganisms (GCM) 10K type strain sequencing project: providing services to taxonomists for standard genome sequencing and annotation.</title>
        <authorList>
            <consortium name="The Broad Institute Genomics Platform"/>
            <consortium name="The Broad Institute Genome Sequencing Center for Infectious Disease"/>
            <person name="Wu L."/>
            <person name="Ma J."/>
        </authorList>
    </citation>
    <scope>NUCLEOTIDE SEQUENCE [LARGE SCALE GENOMIC DNA]</scope>
    <source>
        <strain evidence="2">JCM 18200</strain>
    </source>
</reference>
<dbReference type="RefSeq" id="WP_345232561.1">
    <property type="nucleotide sequence ID" value="NZ_BAABIQ010000039.1"/>
</dbReference>
<dbReference type="Gene3D" id="1.25.40.10">
    <property type="entry name" value="Tetratricopeptide repeat domain"/>
    <property type="match status" value="2"/>
</dbReference>
<evidence type="ECO:0008006" key="3">
    <source>
        <dbReference type="Google" id="ProtNLM"/>
    </source>
</evidence>
<name>A0ABP9BPK6_9SPHI</name>
<proteinExistence type="predicted"/>
<dbReference type="InterPro" id="IPR011990">
    <property type="entry name" value="TPR-like_helical_dom_sf"/>
</dbReference>